<dbReference type="PROSITE" id="PS51371">
    <property type="entry name" value="CBS"/>
    <property type="match status" value="2"/>
</dbReference>
<reference evidence="4 5" key="1">
    <citation type="submission" date="2018-01" db="EMBL/GenBank/DDBJ databases">
        <title>Complete genome sequence of Salinigranum rubrum GX10T, an extremely halophilic archaeon isolated from a marine solar saltern.</title>
        <authorList>
            <person name="Han S."/>
        </authorList>
    </citation>
    <scope>NUCLEOTIDE SEQUENCE [LARGE SCALE GENOMIC DNA]</scope>
    <source>
        <strain evidence="4 5">GX10</strain>
    </source>
</reference>
<keyword evidence="5" id="KW-1185">Reference proteome</keyword>
<name>A0A2I8VIB8_9EURY</name>
<accession>A0A2I8VIB8</accession>
<protein>
    <submittedName>
        <fullName evidence="4">Cbs domain containing protein</fullName>
    </submittedName>
</protein>
<keyword evidence="1 2" id="KW-0129">CBS domain</keyword>
<evidence type="ECO:0000259" key="3">
    <source>
        <dbReference type="PROSITE" id="PS51371"/>
    </source>
</evidence>
<dbReference type="Gene3D" id="3.10.580.10">
    <property type="entry name" value="CBS-domain"/>
    <property type="match status" value="1"/>
</dbReference>
<feature type="domain" description="CBS" evidence="3">
    <location>
        <begin position="73"/>
        <end position="128"/>
    </location>
</feature>
<organism evidence="4 5">
    <name type="scientific">Salinigranum rubrum</name>
    <dbReference type="NCBI Taxonomy" id="755307"/>
    <lineage>
        <taxon>Archaea</taxon>
        <taxon>Methanobacteriati</taxon>
        <taxon>Methanobacteriota</taxon>
        <taxon>Stenosarchaea group</taxon>
        <taxon>Halobacteria</taxon>
        <taxon>Halobacteriales</taxon>
        <taxon>Haloferacaceae</taxon>
        <taxon>Salinigranum</taxon>
    </lineage>
</organism>
<evidence type="ECO:0000256" key="2">
    <source>
        <dbReference type="PROSITE-ProRule" id="PRU00703"/>
    </source>
</evidence>
<dbReference type="GeneID" id="35592091"/>
<dbReference type="AlphaFoldDB" id="A0A2I8VIB8"/>
<dbReference type="RefSeq" id="WP_103425348.1">
    <property type="nucleotide sequence ID" value="NZ_CP026309.1"/>
</dbReference>
<dbReference type="KEGG" id="srub:C2R22_08335"/>
<dbReference type="PANTHER" id="PTHR43080">
    <property type="entry name" value="CBS DOMAIN-CONTAINING PROTEIN CBSX3, MITOCHONDRIAL"/>
    <property type="match status" value="1"/>
</dbReference>
<proteinExistence type="predicted"/>
<dbReference type="SMART" id="SM00116">
    <property type="entry name" value="CBS"/>
    <property type="match status" value="2"/>
</dbReference>
<evidence type="ECO:0000313" key="5">
    <source>
        <dbReference type="Proteomes" id="UP000236584"/>
    </source>
</evidence>
<dbReference type="SUPFAM" id="SSF54631">
    <property type="entry name" value="CBS-domain pair"/>
    <property type="match status" value="1"/>
</dbReference>
<dbReference type="OrthoDB" id="43333at2157"/>
<dbReference type="PANTHER" id="PTHR43080:SF2">
    <property type="entry name" value="CBS DOMAIN-CONTAINING PROTEIN"/>
    <property type="match status" value="1"/>
</dbReference>
<dbReference type="EMBL" id="CP026309">
    <property type="protein sequence ID" value="AUV81660.1"/>
    <property type="molecule type" value="Genomic_DNA"/>
</dbReference>
<sequence>MGIGDIARRDVVTVDLEATLTDVAHVMRSERVGSVVVVDGKGTVAGLLTDRDLVVSGLAEGRRPDECLANDILSTNVFSVAPDTDVVDVVRRMREQGVRRVPVMRDGDLVGIVTLDDLLVHLVEELDCLVSVVRGEFPDRA</sequence>
<evidence type="ECO:0000256" key="1">
    <source>
        <dbReference type="ARBA" id="ARBA00023122"/>
    </source>
</evidence>
<dbReference type="Pfam" id="PF00571">
    <property type="entry name" value="CBS"/>
    <property type="match status" value="2"/>
</dbReference>
<dbReference type="Proteomes" id="UP000236584">
    <property type="component" value="Chromosome"/>
</dbReference>
<gene>
    <name evidence="4" type="ORF">C2R22_08335</name>
</gene>
<feature type="domain" description="CBS" evidence="3">
    <location>
        <begin position="7"/>
        <end position="66"/>
    </location>
</feature>
<dbReference type="InterPro" id="IPR000644">
    <property type="entry name" value="CBS_dom"/>
</dbReference>
<evidence type="ECO:0000313" key="4">
    <source>
        <dbReference type="EMBL" id="AUV81660.1"/>
    </source>
</evidence>
<dbReference type="InterPro" id="IPR046342">
    <property type="entry name" value="CBS_dom_sf"/>
</dbReference>
<dbReference type="InterPro" id="IPR051257">
    <property type="entry name" value="Diverse_CBS-Domain"/>
</dbReference>